<name>A0AA44BC71_9CLOT</name>
<feature type="domain" description="Cobalamin biosynthesis central region" evidence="4">
    <location>
        <begin position="140"/>
        <end position="187"/>
    </location>
</feature>
<evidence type="ECO:0000313" key="6">
    <source>
        <dbReference type="Proteomes" id="UP000449710"/>
    </source>
</evidence>
<proteinExistence type="predicted"/>
<dbReference type="Pfam" id="PF01890">
    <property type="entry name" value="CbiG_C"/>
    <property type="match status" value="1"/>
</dbReference>
<dbReference type="SUPFAM" id="SSF159672">
    <property type="entry name" value="CbiG N-terminal domain-like"/>
    <property type="match status" value="1"/>
</dbReference>
<dbReference type="PANTHER" id="PTHR37477">
    <property type="entry name" value="COBALT-PRECORRIN-5A HYDROLASE"/>
    <property type="match status" value="1"/>
</dbReference>
<dbReference type="InterPro" id="IPR052553">
    <property type="entry name" value="CbiG_hydrolase"/>
</dbReference>
<gene>
    <name evidence="5" type="ORF">ISALK_01110</name>
</gene>
<evidence type="ECO:0008006" key="7">
    <source>
        <dbReference type="Google" id="ProtNLM"/>
    </source>
</evidence>
<dbReference type="SUPFAM" id="SSF159664">
    <property type="entry name" value="CobE/GbiG C-terminal domain-like"/>
    <property type="match status" value="1"/>
</dbReference>
<dbReference type="InterPro" id="IPR021744">
    <property type="entry name" value="CbiG_N"/>
</dbReference>
<evidence type="ECO:0000313" key="5">
    <source>
        <dbReference type="EMBL" id="NBG87089.1"/>
    </source>
</evidence>
<dbReference type="EMBL" id="SUMG01000001">
    <property type="protein sequence ID" value="NBG87089.1"/>
    <property type="molecule type" value="Genomic_DNA"/>
</dbReference>
<comment type="caution">
    <text evidence="5">The sequence shown here is derived from an EMBL/GenBank/DDBJ whole genome shotgun (WGS) entry which is preliminary data.</text>
</comment>
<evidence type="ECO:0000259" key="2">
    <source>
        <dbReference type="Pfam" id="PF01890"/>
    </source>
</evidence>
<dbReference type="Pfam" id="PF11760">
    <property type="entry name" value="CbiG_N"/>
    <property type="match status" value="1"/>
</dbReference>
<dbReference type="GO" id="GO:0009236">
    <property type="term" value="P:cobalamin biosynthetic process"/>
    <property type="evidence" value="ECO:0007669"/>
    <property type="project" value="InterPro"/>
</dbReference>
<dbReference type="Proteomes" id="UP000449710">
    <property type="component" value="Unassembled WGS sequence"/>
</dbReference>
<dbReference type="Gene3D" id="3.40.50.11220">
    <property type="match status" value="1"/>
</dbReference>
<evidence type="ECO:0000259" key="4">
    <source>
        <dbReference type="Pfam" id="PF11761"/>
    </source>
</evidence>
<evidence type="ECO:0000256" key="1">
    <source>
        <dbReference type="SAM" id="MobiDB-lite"/>
    </source>
</evidence>
<dbReference type="AlphaFoldDB" id="A0AA44BC71"/>
<sequence length="399" mass="44222">MSWGIITLTQNSLHLGLRVKDSLKDNGTLYAPEKIINSYRNEIIESIDQPFKSFVKSIYQKHQGMIFIMAAGIVVRSLEGLLEHKSKDPGVIVMDEKGEFIIPILSGHLGGANEMAIVLAEKLKATPVITTASDVQGKMAVDMLAKKLGFAFVDFNAATKLSGKIVNDEKVVVFTEVPLPDWVEKYFPVLRCSKEQLPDKVQEHSGGAIIVSSRNLGKELGSKPVRKHKSERESKKDNGQESEQAGEEGNEQGSKQAWEHKFNSAYRIQLYPKNLILGIGARKNVSASHVRRSIEAVLKDFGYSALSIKHFATVDVKEKEPGILEGIKEFNRPLKIISREEIKTVEGSFEGSNFVKETLGILAVAEPAAYLSSTKDGEFIFGKRKIEGLTLALWKENCH</sequence>
<dbReference type="InterPro" id="IPR002750">
    <property type="entry name" value="CobE/GbiG_C"/>
</dbReference>
<feature type="domain" description="CobE/GbiG C-terminal" evidence="2">
    <location>
        <begin position="275"/>
        <end position="393"/>
    </location>
</feature>
<feature type="domain" description="Cobalamin synthesis G N-terminal" evidence="3">
    <location>
        <begin position="54"/>
        <end position="134"/>
    </location>
</feature>
<dbReference type="InterPro" id="IPR021745">
    <property type="entry name" value="CbiG_mid"/>
</dbReference>
<evidence type="ECO:0000259" key="3">
    <source>
        <dbReference type="Pfam" id="PF11760"/>
    </source>
</evidence>
<accession>A0AA44BC71</accession>
<dbReference type="Gene3D" id="3.30.420.180">
    <property type="entry name" value="CobE/GbiG C-terminal domain"/>
    <property type="match status" value="1"/>
</dbReference>
<dbReference type="InterPro" id="IPR038029">
    <property type="entry name" value="GbiG_N_sf"/>
</dbReference>
<dbReference type="PANTHER" id="PTHR37477:SF1">
    <property type="entry name" value="COBALT-PRECORRIN-5A HYDROLASE"/>
    <property type="match status" value="1"/>
</dbReference>
<dbReference type="Pfam" id="PF11761">
    <property type="entry name" value="CbiG_mid"/>
    <property type="match status" value="1"/>
</dbReference>
<dbReference type="RefSeq" id="WP_160718392.1">
    <property type="nucleotide sequence ID" value="NZ_SUMG01000001.1"/>
</dbReference>
<protein>
    <recommendedName>
        <fullName evidence="7">Cobalamin biosynthesis protein CbiG</fullName>
    </recommendedName>
</protein>
<keyword evidence="6" id="KW-1185">Reference proteome</keyword>
<dbReference type="InterPro" id="IPR036518">
    <property type="entry name" value="CobE/GbiG_C_sf"/>
</dbReference>
<feature type="region of interest" description="Disordered" evidence="1">
    <location>
        <begin position="220"/>
        <end position="256"/>
    </location>
</feature>
<feature type="compositionally biased region" description="Basic and acidic residues" evidence="1">
    <location>
        <begin position="230"/>
        <end position="239"/>
    </location>
</feature>
<organism evidence="5 6">
    <name type="scientific">Isachenkonia alkalipeptolytica</name>
    <dbReference type="NCBI Taxonomy" id="2565777"/>
    <lineage>
        <taxon>Bacteria</taxon>
        <taxon>Bacillati</taxon>
        <taxon>Bacillota</taxon>
        <taxon>Clostridia</taxon>
        <taxon>Eubacteriales</taxon>
        <taxon>Clostridiaceae</taxon>
        <taxon>Isachenkonia</taxon>
    </lineage>
</organism>
<reference evidence="5 6" key="1">
    <citation type="submission" date="2019-04" db="EMBL/GenBank/DDBJ databases">
        <title>Isachenkonia alkalipeptolytica gen. nov. sp. nov. a new anaerobic, alkiliphilic organothrophic bacterium capable to reduce synthesized ferrihydrite isolated from a soda lake.</title>
        <authorList>
            <person name="Toshchakov S.V."/>
            <person name="Zavarzina D.G."/>
            <person name="Zhilina T.N."/>
            <person name="Kostrikina N.A."/>
            <person name="Kublanov I.V."/>
        </authorList>
    </citation>
    <scope>NUCLEOTIDE SEQUENCE [LARGE SCALE GENOMIC DNA]</scope>
    <source>
        <strain evidence="5 6">Z-1701</strain>
    </source>
</reference>